<keyword evidence="1" id="KW-0732">Signal</keyword>
<dbReference type="InterPro" id="IPR000834">
    <property type="entry name" value="Peptidase_M14"/>
</dbReference>
<feature type="signal peptide" evidence="1">
    <location>
        <begin position="1"/>
        <end position="37"/>
    </location>
</feature>
<protein>
    <recommendedName>
        <fullName evidence="2">Peptidase M14 domain-containing protein</fullName>
    </recommendedName>
</protein>
<gene>
    <name evidence="3" type="ORF">C943_02415</name>
</gene>
<name>M7X9A4_9BACT</name>
<feature type="domain" description="Peptidase M14" evidence="2">
    <location>
        <begin position="62"/>
        <end position="194"/>
    </location>
</feature>
<dbReference type="InParanoid" id="M7X9A4"/>
<accession>M7X9A4</accession>
<dbReference type="Gene3D" id="3.40.630.10">
    <property type="entry name" value="Zn peptidases"/>
    <property type="match status" value="1"/>
</dbReference>
<dbReference type="EMBL" id="AMZY02000020">
    <property type="protein sequence ID" value="EMS31268.1"/>
    <property type="molecule type" value="Genomic_DNA"/>
</dbReference>
<evidence type="ECO:0000259" key="2">
    <source>
        <dbReference type="Pfam" id="PF00246"/>
    </source>
</evidence>
<evidence type="ECO:0000256" key="1">
    <source>
        <dbReference type="SAM" id="SignalP"/>
    </source>
</evidence>
<dbReference type="Pfam" id="PF00246">
    <property type="entry name" value="Peptidase_M14"/>
    <property type="match status" value="1"/>
</dbReference>
<keyword evidence="4" id="KW-1185">Reference proteome</keyword>
<dbReference type="AlphaFoldDB" id="M7X9A4"/>
<organism evidence="3 4">
    <name type="scientific">Mariniradius saccharolyticus AK6</name>
    <dbReference type="NCBI Taxonomy" id="1239962"/>
    <lineage>
        <taxon>Bacteria</taxon>
        <taxon>Pseudomonadati</taxon>
        <taxon>Bacteroidota</taxon>
        <taxon>Cytophagia</taxon>
        <taxon>Cytophagales</taxon>
        <taxon>Cyclobacteriaceae</taxon>
        <taxon>Mariniradius</taxon>
    </lineage>
</organism>
<evidence type="ECO:0000313" key="4">
    <source>
        <dbReference type="Proteomes" id="UP000010953"/>
    </source>
</evidence>
<feature type="chain" id="PRO_5004087913" description="Peptidase M14 domain-containing protein" evidence="1">
    <location>
        <begin position="38"/>
        <end position="595"/>
    </location>
</feature>
<evidence type="ECO:0000313" key="3">
    <source>
        <dbReference type="EMBL" id="EMS31268.1"/>
    </source>
</evidence>
<comment type="caution">
    <text evidence="3">The sequence shown here is derived from an EMBL/GenBank/DDBJ whole genome shotgun (WGS) entry which is preliminary data.</text>
</comment>
<dbReference type="GO" id="GO:0004181">
    <property type="term" value="F:metallocarboxypeptidase activity"/>
    <property type="evidence" value="ECO:0007669"/>
    <property type="project" value="InterPro"/>
</dbReference>
<dbReference type="eggNOG" id="COG2866">
    <property type="taxonomic scope" value="Bacteria"/>
</dbReference>
<dbReference type="PROSITE" id="PS51257">
    <property type="entry name" value="PROKAR_LIPOPROTEIN"/>
    <property type="match status" value="1"/>
</dbReference>
<dbReference type="Proteomes" id="UP000010953">
    <property type="component" value="Unassembled WGS sequence"/>
</dbReference>
<proteinExistence type="predicted"/>
<dbReference type="STRING" id="1239962.C943_02415"/>
<dbReference type="SUPFAM" id="SSF53187">
    <property type="entry name" value="Zn-dependent exopeptidases"/>
    <property type="match status" value="1"/>
</dbReference>
<dbReference type="GO" id="GO:0008270">
    <property type="term" value="F:zinc ion binding"/>
    <property type="evidence" value="ECO:0007669"/>
    <property type="project" value="InterPro"/>
</dbReference>
<dbReference type="GO" id="GO:0006508">
    <property type="term" value="P:proteolysis"/>
    <property type="evidence" value="ECO:0007669"/>
    <property type="project" value="InterPro"/>
</dbReference>
<sequence>MHRKLPYGFYKAFFSFLNMKKILCILLSISACFPAFSQGKYITLFEKSGGKETPEYGAVIDYFQLLARDFKAVKIVEKGMTDAGYPLHVVLFDQQGDFDPAKWHKDKRPVLFVNNGIHPGEPDGIDASMMWLRDILLGKIKVPTDLAIAIIPVYNIGGHLNRGSFSRVNQNGPEAYGFRANARNYDLNRDFIKADTRNAQSFQEIFAWLSPHIIVDTHVSNGADYQHVMTLISTQHNRLGGMPGKYLREELDPMLYEKMKSKGFPMIPYVNAYGSKPEDGWNQFKDSGRYSSGFAALFGTLSFMPETHMLKPYDQRVNSTYALLEVFLDVLARDGQRIADMVNADRKAKINQVNFGLNHTIDRSEYREFEFLGYRSGQKTSEVSGLPRLYYDREQAFTATIKFYDGYQETLTIQRPRAYLIPQGWFTVIENLKRNGVRLERLEKDTLLTVAAYHIADFQTAQRPFEGHYLHSQIKVTKSTRAITFRKGDYLIPMNQEANRYIIEVLEPEGEDSFFAWNFFDTILQQKEGYSAYVFEDLAASYLRENPSLQKELEAERANNPEFAKNASAQLRWVYERSPWKEKEHNLYPVFRLEY</sequence>
<reference evidence="3" key="1">
    <citation type="submission" date="2013-01" db="EMBL/GenBank/DDBJ databases">
        <title>Genome assembly of Mariniradius saccharolyticus AK6.</title>
        <authorList>
            <person name="Vaidya B."/>
            <person name="Khatri I."/>
            <person name="Tanuku N.R.S."/>
            <person name="Subramanian S."/>
            <person name="Pinnaka A."/>
        </authorList>
    </citation>
    <scope>NUCLEOTIDE SEQUENCE [LARGE SCALE GENOMIC DNA]</scope>
    <source>
        <strain evidence="3">AK6</strain>
    </source>
</reference>